<evidence type="ECO:0000313" key="7">
    <source>
        <dbReference type="EMBL" id="MBB4145515.1"/>
    </source>
</evidence>
<protein>
    <submittedName>
        <fullName evidence="7">Putative membrane protein</fullName>
    </submittedName>
</protein>
<keyword evidence="8" id="KW-1185">Reference proteome</keyword>
<dbReference type="AlphaFoldDB" id="A0A7W6PU60"/>
<evidence type="ECO:0000259" key="6">
    <source>
        <dbReference type="Pfam" id="PF07298"/>
    </source>
</evidence>
<evidence type="ECO:0000256" key="3">
    <source>
        <dbReference type="ARBA" id="ARBA00022989"/>
    </source>
</evidence>
<gene>
    <name evidence="7" type="ORF">GGQ72_004079</name>
</gene>
<feature type="domain" description="NnrU" evidence="6">
    <location>
        <begin position="2"/>
        <end position="177"/>
    </location>
</feature>
<evidence type="ECO:0000256" key="2">
    <source>
        <dbReference type="ARBA" id="ARBA00022692"/>
    </source>
</evidence>
<feature type="transmembrane region" description="Helical" evidence="5">
    <location>
        <begin position="146"/>
        <end position="172"/>
    </location>
</feature>
<evidence type="ECO:0000256" key="1">
    <source>
        <dbReference type="ARBA" id="ARBA00004141"/>
    </source>
</evidence>
<dbReference type="GO" id="GO:0016020">
    <property type="term" value="C:membrane"/>
    <property type="evidence" value="ECO:0007669"/>
    <property type="project" value="UniProtKB-SubCell"/>
</dbReference>
<dbReference type="Proteomes" id="UP000519897">
    <property type="component" value="Unassembled WGS sequence"/>
</dbReference>
<feature type="transmembrane region" description="Helical" evidence="5">
    <location>
        <begin position="39"/>
        <end position="62"/>
    </location>
</feature>
<feature type="transmembrane region" description="Helical" evidence="5">
    <location>
        <begin position="108"/>
        <end position="125"/>
    </location>
</feature>
<proteinExistence type="predicted"/>
<keyword evidence="3 5" id="KW-1133">Transmembrane helix</keyword>
<dbReference type="Pfam" id="PF07298">
    <property type="entry name" value="NnrU"/>
    <property type="match status" value="1"/>
</dbReference>
<organism evidence="7 8">
    <name type="scientific">Rhizobium rhizoryzae</name>
    <dbReference type="NCBI Taxonomy" id="451876"/>
    <lineage>
        <taxon>Bacteria</taxon>
        <taxon>Pseudomonadati</taxon>
        <taxon>Pseudomonadota</taxon>
        <taxon>Alphaproteobacteria</taxon>
        <taxon>Hyphomicrobiales</taxon>
        <taxon>Rhizobiaceae</taxon>
        <taxon>Rhizobium/Agrobacterium group</taxon>
        <taxon>Rhizobium</taxon>
    </lineage>
</organism>
<feature type="transmembrane region" description="Helical" evidence="5">
    <location>
        <begin position="83"/>
        <end position="102"/>
    </location>
</feature>
<evidence type="ECO:0000313" key="8">
    <source>
        <dbReference type="Proteomes" id="UP000519897"/>
    </source>
</evidence>
<name>A0A7W6PU60_9HYPH</name>
<reference evidence="7 8" key="1">
    <citation type="submission" date="2020-08" db="EMBL/GenBank/DDBJ databases">
        <title>Genomic Encyclopedia of Type Strains, Phase IV (KMG-IV): sequencing the most valuable type-strain genomes for metagenomic binning, comparative biology and taxonomic classification.</title>
        <authorList>
            <person name="Goeker M."/>
        </authorList>
    </citation>
    <scope>NUCLEOTIDE SEQUENCE [LARGE SCALE GENOMIC DNA]</scope>
    <source>
        <strain evidence="7 8">DSM 29514</strain>
    </source>
</reference>
<feature type="transmembrane region" description="Helical" evidence="5">
    <location>
        <begin position="7"/>
        <end position="27"/>
    </location>
</feature>
<evidence type="ECO:0000256" key="4">
    <source>
        <dbReference type="ARBA" id="ARBA00023136"/>
    </source>
</evidence>
<keyword evidence="4 5" id="KW-0472">Membrane</keyword>
<dbReference type="EMBL" id="JACIEC010000008">
    <property type="protein sequence ID" value="MBB4145515.1"/>
    <property type="molecule type" value="Genomic_DNA"/>
</dbReference>
<accession>A0A7W6PU60</accession>
<sequence length="184" mass="20079">MIGRTAYLALYSVASTLVLIWLFALALRMDYVELWAPAAWQAAVNFVLSPIGLFLVIAGLLSPNSYSVTLRKPTGECGAILRVTRHPVLWGFFLWAIGHVIANGDVRSLVLFGGFAGFSLMGIRLQNKRAARQSLPKWRIQPQARIDRPMIVGLLLTSAALLLLLAGGHALLFGADPLVMLTIQ</sequence>
<comment type="subcellular location">
    <subcellularLocation>
        <location evidence="1">Membrane</location>
        <topology evidence="1">Multi-pass membrane protein</topology>
    </subcellularLocation>
</comment>
<keyword evidence="2 5" id="KW-0812">Transmembrane</keyword>
<evidence type="ECO:0000256" key="5">
    <source>
        <dbReference type="SAM" id="Phobius"/>
    </source>
</evidence>
<comment type="caution">
    <text evidence="7">The sequence shown here is derived from an EMBL/GenBank/DDBJ whole genome shotgun (WGS) entry which is preliminary data.</text>
</comment>
<dbReference type="InterPro" id="IPR009915">
    <property type="entry name" value="NnrU_dom"/>
</dbReference>